<organism evidence="1 2">
    <name type="scientific">Fundidesulfovibrio magnetotacticus</name>
    <dbReference type="NCBI Taxonomy" id="2730080"/>
    <lineage>
        <taxon>Bacteria</taxon>
        <taxon>Pseudomonadati</taxon>
        <taxon>Thermodesulfobacteriota</taxon>
        <taxon>Desulfovibrionia</taxon>
        <taxon>Desulfovibrionales</taxon>
        <taxon>Desulfovibrionaceae</taxon>
        <taxon>Fundidesulfovibrio</taxon>
    </lineage>
</organism>
<evidence type="ECO:0000313" key="2">
    <source>
        <dbReference type="Proteomes" id="UP000494245"/>
    </source>
</evidence>
<gene>
    <name evidence="1" type="ORF">NNJEOMEG_01342</name>
</gene>
<proteinExistence type="predicted"/>
<sequence>MSAPASPSDPRLRQGIDFGVHVFVGAEGKAVARNIFLDGNTWQSSPSVTKKPFVADLMAGVGLVLGRAKLTYTHVYRTQEFEKQPGPQMLGSVSLAVTF</sequence>
<reference evidence="1 2" key="2">
    <citation type="submission" date="2020-05" db="EMBL/GenBank/DDBJ databases">
        <title>Draft genome sequence of Desulfovibrio sp. strainFSS-1.</title>
        <authorList>
            <person name="Shimoshige H."/>
            <person name="Kobayashi H."/>
            <person name="Maekawa T."/>
        </authorList>
    </citation>
    <scope>NUCLEOTIDE SEQUENCE [LARGE SCALE GENOMIC DNA]</scope>
    <source>
        <strain evidence="1 2">SIID29052-01</strain>
    </source>
</reference>
<dbReference type="EMBL" id="BLTE01000005">
    <property type="protein sequence ID" value="GFK93509.1"/>
    <property type="molecule type" value="Genomic_DNA"/>
</dbReference>
<accession>A0A6V8LTT3</accession>
<evidence type="ECO:0000313" key="1">
    <source>
        <dbReference type="EMBL" id="GFK93509.1"/>
    </source>
</evidence>
<reference evidence="1 2" key="1">
    <citation type="submission" date="2020-04" db="EMBL/GenBank/DDBJ databases">
        <authorList>
            <consortium name="Desulfovibrio sp. FSS-1 genome sequencing consortium"/>
            <person name="Shimoshige H."/>
            <person name="Kobayashi H."/>
            <person name="Maekawa T."/>
        </authorList>
    </citation>
    <scope>NUCLEOTIDE SEQUENCE [LARGE SCALE GENOMIC DNA]</scope>
    <source>
        <strain evidence="1 2">SIID29052-01</strain>
    </source>
</reference>
<keyword evidence="2" id="KW-1185">Reference proteome</keyword>
<dbReference type="Gene3D" id="2.40.128.140">
    <property type="entry name" value="Outer membrane protein"/>
    <property type="match status" value="1"/>
</dbReference>
<comment type="caution">
    <text evidence="1">The sequence shown here is derived from an EMBL/GenBank/DDBJ whole genome shotgun (WGS) entry which is preliminary data.</text>
</comment>
<dbReference type="InterPro" id="IPR037107">
    <property type="entry name" value="Put_OMP_sf"/>
</dbReference>
<protein>
    <recommendedName>
        <fullName evidence="3">Haemolysin activator HlyB C-terminal domain-containing protein</fullName>
    </recommendedName>
</protein>
<dbReference type="InterPro" id="IPR018707">
    <property type="entry name" value="LpxR"/>
</dbReference>
<dbReference type="Pfam" id="PF09982">
    <property type="entry name" value="LpxR"/>
    <property type="match status" value="1"/>
</dbReference>
<name>A0A6V8LTT3_9BACT</name>
<evidence type="ECO:0008006" key="3">
    <source>
        <dbReference type="Google" id="ProtNLM"/>
    </source>
</evidence>
<dbReference type="AlphaFoldDB" id="A0A6V8LTT3"/>
<dbReference type="Proteomes" id="UP000494245">
    <property type="component" value="Unassembled WGS sequence"/>
</dbReference>